<keyword evidence="1" id="KW-0560">Oxidoreductase</keyword>
<dbReference type="GO" id="GO:0016491">
    <property type="term" value="F:oxidoreductase activity"/>
    <property type="evidence" value="ECO:0007669"/>
    <property type="project" value="UniProtKB-KW"/>
</dbReference>
<dbReference type="Pfam" id="PF00248">
    <property type="entry name" value="Aldo_ket_red"/>
    <property type="match status" value="1"/>
</dbReference>
<name>A0A381XPL1_9ZZZZ</name>
<reference evidence="3" key="1">
    <citation type="submission" date="2018-05" db="EMBL/GenBank/DDBJ databases">
        <authorList>
            <person name="Lanie J.A."/>
            <person name="Ng W.-L."/>
            <person name="Kazmierczak K.M."/>
            <person name="Andrzejewski T.M."/>
            <person name="Davidsen T.M."/>
            <person name="Wayne K.J."/>
            <person name="Tettelin H."/>
            <person name="Glass J.I."/>
            <person name="Rusch D."/>
            <person name="Podicherti R."/>
            <person name="Tsui H.-C.T."/>
            <person name="Winkler M.E."/>
        </authorList>
    </citation>
    <scope>NUCLEOTIDE SEQUENCE</scope>
</reference>
<sequence>MEYKILGSTGVKISSFCLGTDNFADPTPEKESIEILDAAIDAGINLFDTGDVYADGEGERIIGRALKNNGKRNDILIATKVDHGEPQPGLPHGFAQSHLTKKSNYISPNLYGHTRLSIIKACEKSLKRLKTDYIDLYQLHRPSSIVPIEETLDVLTDLIKQGKIRYIGCSTHPAWKVAESIRISEKNHFSKIVTEQSPYNLLDRRIENELIPMCEYYGLGLITWAPLAMGVLAGRYKKNEQTPKNSRAILRGGFYADRVNERGIEAGLKLNKIAENLGLTSAQLAVLWVKHQKGVTAPLIGPRTIKQLKEFIKIIDKSIDESVCELCDQIVPPGSAVADFHNTAPWMKMKI</sequence>
<proteinExistence type="predicted"/>
<accession>A0A381XPL1</accession>
<dbReference type="AlphaFoldDB" id="A0A381XPL1"/>
<evidence type="ECO:0000256" key="1">
    <source>
        <dbReference type="ARBA" id="ARBA00023002"/>
    </source>
</evidence>
<feature type="domain" description="NADP-dependent oxidoreductase" evidence="2">
    <location>
        <begin position="17"/>
        <end position="330"/>
    </location>
</feature>
<dbReference type="EMBL" id="UINC01015776">
    <property type="protein sequence ID" value="SVA66183.1"/>
    <property type="molecule type" value="Genomic_DNA"/>
</dbReference>
<evidence type="ECO:0000313" key="3">
    <source>
        <dbReference type="EMBL" id="SVA66183.1"/>
    </source>
</evidence>
<dbReference type="PANTHER" id="PTHR43364">
    <property type="entry name" value="NADH-SPECIFIC METHYLGLYOXAL REDUCTASE-RELATED"/>
    <property type="match status" value="1"/>
</dbReference>
<dbReference type="SUPFAM" id="SSF51430">
    <property type="entry name" value="NAD(P)-linked oxidoreductase"/>
    <property type="match status" value="1"/>
</dbReference>
<gene>
    <name evidence="3" type="ORF">METZ01_LOCUS119037</name>
</gene>
<dbReference type="InterPro" id="IPR036812">
    <property type="entry name" value="NAD(P)_OxRdtase_dom_sf"/>
</dbReference>
<protein>
    <recommendedName>
        <fullName evidence="2">NADP-dependent oxidoreductase domain-containing protein</fullName>
    </recommendedName>
</protein>
<dbReference type="FunFam" id="3.20.20.100:FF:000004">
    <property type="entry name" value="Oxidoreductase, aldo/keto reductase"/>
    <property type="match status" value="1"/>
</dbReference>
<dbReference type="PANTHER" id="PTHR43364:SF4">
    <property type="entry name" value="NAD(P)-LINKED OXIDOREDUCTASE SUPERFAMILY PROTEIN"/>
    <property type="match status" value="1"/>
</dbReference>
<dbReference type="InterPro" id="IPR050523">
    <property type="entry name" value="AKR_Detox_Biosynth"/>
</dbReference>
<evidence type="ECO:0000259" key="2">
    <source>
        <dbReference type="Pfam" id="PF00248"/>
    </source>
</evidence>
<dbReference type="InterPro" id="IPR023210">
    <property type="entry name" value="NADP_OxRdtase_dom"/>
</dbReference>
<dbReference type="GO" id="GO:0005829">
    <property type="term" value="C:cytosol"/>
    <property type="evidence" value="ECO:0007669"/>
    <property type="project" value="UniProtKB-ARBA"/>
</dbReference>
<organism evidence="3">
    <name type="scientific">marine metagenome</name>
    <dbReference type="NCBI Taxonomy" id="408172"/>
    <lineage>
        <taxon>unclassified sequences</taxon>
        <taxon>metagenomes</taxon>
        <taxon>ecological metagenomes</taxon>
    </lineage>
</organism>
<dbReference type="Gene3D" id="3.20.20.100">
    <property type="entry name" value="NADP-dependent oxidoreductase domain"/>
    <property type="match status" value="1"/>
</dbReference>